<organism evidence="2">
    <name type="scientific">Candidatus Caldatribacterium californiense</name>
    <dbReference type="NCBI Taxonomy" id="1454726"/>
    <lineage>
        <taxon>Bacteria</taxon>
        <taxon>Pseudomonadati</taxon>
        <taxon>Atribacterota</taxon>
        <taxon>Atribacteria</taxon>
        <taxon>Atribacterales</taxon>
        <taxon>Candidatus Caldatribacteriaceae</taxon>
        <taxon>Candidatus Caldatribacterium</taxon>
    </lineage>
</organism>
<sequence>MFQWLAVSTNTYHGFSLEEALEGIARAGFRYIELSCVPDWTFHFRCDRAKEEDFRKLRQELAHFGLSVLSLSAHSNLATEEGCAYLVSALRCARELGARVVNTGTVDREEDENLLKKYLEWLSREAERCDVFLALEVHGDVFSSGRRLRELLEEVQLPHVGINYDTGNALFYGNVRPEEDLQACLPWVVHMHLKDKRGGYRVWDFPPLGDGMVDFPTIFRILQEGEKDIPLSVEIEFDGHFEHPRSFVDVAVQRSFQYLQKILEEGGYW</sequence>
<dbReference type="InterPro" id="IPR050312">
    <property type="entry name" value="IolE/XylAMocC-like"/>
</dbReference>
<dbReference type="PANTHER" id="PTHR12110">
    <property type="entry name" value="HYDROXYPYRUVATE ISOMERASE"/>
    <property type="match status" value="1"/>
</dbReference>
<dbReference type="InterPro" id="IPR013022">
    <property type="entry name" value="Xyl_isomerase-like_TIM-brl"/>
</dbReference>
<dbReference type="EMBL" id="DTFV01000017">
    <property type="protein sequence ID" value="HGI29872.1"/>
    <property type="molecule type" value="Genomic_DNA"/>
</dbReference>
<dbReference type="SUPFAM" id="SSF51658">
    <property type="entry name" value="Xylose isomerase-like"/>
    <property type="match status" value="1"/>
</dbReference>
<name>A0A7V3YF52_9BACT</name>
<keyword evidence="2" id="KW-0413">Isomerase</keyword>
<accession>A0A7V3YF52</accession>
<dbReference type="Pfam" id="PF01261">
    <property type="entry name" value="AP_endonuc_2"/>
    <property type="match status" value="1"/>
</dbReference>
<evidence type="ECO:0000259" key="1">
    <source>
        <dbReference type="Pfam" id="PF01261"/>
    </source>
</evidence>
<proteinExistence type="predicted"/>
<dbReference type="GO" id="GO:0016853">
    <property type="term" value="F:isomerase activity"/>
    <property type="evidence" value="ECO:0007669"/>
    <property type="project" value="UniProtKB-KW"/>
</dbReference>
<gene>
    <name evidence="2" type="ORF">ENV30_00950</name>
</gene>
<dbReference type="AlphaFoldDB" id="A0A7V3YF52"/>
<feature type="domain" description="Xylose isomerase-like TIM barrel" evidence="1">
    <location>
        <begin position="24"/>
        <end position="239"/>
    </location>
</feature>
<dbReference type="InterPro" id="IPR036237">
    <property type="entry name" value="Xyl_isomerase-like_sf"/>
</dbReference>
<evidence type="ECO:0000313" key="2">
    <source>
        <dbReference type="EMBL" id="HGI29872.1"/>
    </source>
</evidence>
<comment type="caution">
    <text evidence="2">The sequence shown here is derived from an EMBL/GenBank/DDBJ whole genome shotgun (WGS) entry which is preliminary data.</text>
</comment>
<protein>
    <submittedName>
        <fullName evidence="2">Sugar phosphate isomerase/epimerase</fullName>
    </submittedName>
</protein>
<dbReference type="Gene3D" id="3.20.20.150">
    <property type="entry name" value="Divalent-metal-dependent TIM barrel enzymes"/>
    <property type="match status" value="1"/>
</dbReference>
<reference evidence="2" key="1">
    <citation type="journal article" date="2020" name="mSystems">
        <title>Genome- and Community-Level Interaction Insights into Carbon Utilization and Element Cycling Functions of Hydrothermarchaeota in Hydrothermal Sediment.</title>
        <authorList>
            <person name="Zhou Z."/>
            <person name="Liu Y."/>
            <person name="Xu W."/>
            <person name="Pan J."/>
            <person name="Luo Z.H."/>
            <person name="Li M."/>
        </authorList>
    </citation>
    <scope>NUCLEOTIDE SEQUENCE [LARGE SCALE GENOMIC DNA]</scope>
    <source>
        <strain evidence="2">SpSt-747</strain>
    </source>
</reference>